<sequence length="110" mass="12362">MKKLHEEETPEGTTRLQSPIEALTQCVEAGAEVAVVGVFKSKVKRTVAAPEFMGRVKVTQQIRVLYDNYTNCPAICKSFVFQNHTKKVSSNSNLSLSIFDTNFAIYHFFT</sequence>
<gene>
    <name evidence="1" type="ORF">PITG_13707</name>
</gene>
<name>D0NML2_PHYIT</name>
<dbReference type="EMBL" id="DS028147">
    <property type="protein sequence ID" value="EEY61769.1"/>
    <property type="molecule type" value="Genomic_DNA"/>
</dbReference>
<dbReference type="InParanoid" id="D0NML2"/>
<evidence type="ECO:0000313" key="2">
    <source>
        <dbReference type="Proteomes" id="UP000006643"/>
    </source>
</evidence>
<reference evidence="2" key="1">
    <citation type="journal article" date="2009" name="Nature">
        <title>Genome sequence and analysis of the Irish potato famine pathogen Phytophthora infestans.</title>
        <authorList>
            <consortium name="The Broad Institute Genome Sequencing Platform"/>
            <person name="Haas B.J."/>
            <person name="Kamoun S."/>
            <person name="Zody M.C."/>
            <person name="Jiang R.H."/>
            <person name="Handsaker R.E."/>
            <person name="Cano L.M."/>
            <person name="Grabherr M."/>
            <person name="Kodira C.D."/>
            <person name="Raffaele S."/>
            <person name="Torto-Alalibo T."/>
            <person name="Bozkurt T.O."/>
            <person name="Ah-Fong A.M."/>
            <person name="Alvarado L."/>
            <person name="Anderson V.L."/>
            <person name="Armstrong M.R."/>
            <person name="Avrova A."/>
            <person name="Baxter L."/>
            <person name="Beynon J."/>
            <person name="Boevink P.C."/>
            <person name="Bollmann S.R."/>
            <person name="Bos J.I."/>
            <person name="Bulone V."/>
            <person name="Cai G."/>
            <person name="Cakir C."/>
            <person name="Carrington J.C."/>
            <person name="Chawner M."/>
            <person name="Conti L."/>
            <person name="Costanzo S."/>
            <person name="Ewan R."/>
            <person name="Fahlgren N."/>
            <person name="Fischbach M.A."/>
            <person name="Fugelstad J."/>
            <person name="Gilroy E.M."/>
            <person name="Gnerre S."/>
            <person name="Green P.J."/>
            <person name="Grenville-Briggs L.J."/>
            <person name="Griffith J."/>
            <person name="Grunwald N.J."/>
            <person name="Horn K."/>
            <person name="Horner N.R."/>
            <person name="Hu C.H."/>
            <person name="Huitema E."/>
            <person name="Jeong D.H."/>
            <person name="Jones A.M."/>
            <person name="Jones J.D."/>
            <person name="Jones R.W."/>
            <person name="Karlsson E.K."/>
            <person name="Kunjeti S.G."/>
            <person name="Lamour K."/>
            <person name="Liu Z."/>
            <person name="Ma L."/>
            <person name="Maclean D."/>
            <person name="Chibucos M.C."/>
            <person name="McDonald H."/>
            <person name="McWalters J."/>
            <person name="Meijer H.J."/>
            <person name="Morgan W."/>
            <person name="Morris P.F."/>
            <person name="Munro C.A."/>
            <person name="O'Neill K."/>
            <person name="Ospina-Giraldo M."/>
            <person name="Pinzon A."/>
            <person name="Pritchard L."/>
            <person name="Ramsahoye B."/>
            <person name="Ren Q."/>
            <person name="Restrepo S."/>
            <person name="Roy S."/>
            <person name="Sadanandom A."/>
            <person name="Savidor A."/>
            <person name="Schornack S."/>
            <person name="Schwartz D.C."/>
            <person name="Schumann U.D."/>
            <person name="Schwessinger B."/>
            <person name="Seyer L."/>
            <person name="Sharpe T."/>
            <person name="Silvar C."/>
            <person name="Song J."/>
            <person name="Studholme D.J."/>
            <person name="Sykes S."/>
            <person name="Thines M."/>
            <person name="van de Vondervoort P.J."/>
            <person name="Phuntumart V."/>
            <person name="Wawra S."/>
            <person name="Weide R."/>
            <person name="Win J."/>
            <person name="Young C."/>
            <person name="Zhou S."/>
            <person name="Fry W."/>
            <person name="Meyers B.C."/>
            <person name="van West P."/>
            <person name="Ristaino J."/>
            <person name="Govers F."/>
            <person name="Birch P.R."/>
            <person name="Whisson S.C."/>
            <person name="Judelson H.S."/>
            <person name="Nusbaum C."/>
        </authorList>
    </citation>
    <scope>NUCLEOTIDE SEQUENCE [LARGE SCALE GENOMIC DNA]</scope>
    <source>
        <strain evidence="2">T30-4</strain>
    </source>
</reference>
<dbReference type="Proteomes" id="UP000006643">
    <property type="component" value="Unassembled WGS sequence"/>
</dbReference>
<dbReference type="GeneID" id="9461275"/>
<dbReference type="HOGENOM" id="CLU_2175999_0_0_1"/>
<dbReference type="VEuPathDB" id="FungiDB:PITG_13707"/>
<proteinExistence type="predicted"/>
<evidence type="ECO:0000313" key="1">
    <source>
        <dbReference type="EMBL" id="EEY61769.1"/>
    </source>
</evidence>
<accession>D0NML2</accession>
<dbReference type="KEGG" id="pif:PITG_13707"/>
<organism evidence="1 2">
    <name type="scientific">Phytophthora infestans (strain T30-4)</name>
    <name type="common">Potato late blight agent</name>
    <dbReference type="NCBI Taxonomy" id="403677"/>
    <lineage>
        <taxon>Eukaryota</taxon>
        <taxon>Sar</taxon>
        <taxon>Stramenopiles</taxon>
        <taxon>Oomycota</taxon>
        <taxon>Peronosporomycetes</taxon>
        <taxon>Peronosporales</taxon>
        <taxon>Peronosporaceae</taxon>
        <taxon>Phytophthora</taxon>
    </lineage>
</organism>
<keyword evidence="2" id="KW-1185">Reference proteome</keyword>
<protein>
    <submittedName>
        <fullName evidence="1">Uncharacterized protein</fullName>
    </submittedName>
</protein>
<dbReference type="RefSeq" id="XP_002899409.1">
    <property type="nucleotide sequence ID" value="XM_002899363.1"/>
</dbReference>
<dbReference type="AlphaFoldDB" id="D0NML2"/>